<comment type="subcellular location">
    <subcellularLocation>
        <location evidence="1">Membrane</location>
        <topology evidence="1">Multi-pass membrane protein</topology>
    </subcellularLocation>
</comment>
<dbReference type="AlphaFoldDB" id="A0A520LNY4"/>
<dbReference type="PANTHER" id="PTHR11706">
    <property type="entry name" value="SOLUTE CARRIER PROTEIN FAMILY 11 MEMBER"/>
    <property type="match status" value="1"/>
</dbReference>
<feature type="transmembrane region" description="Helical" evidence="7">
    <location>
        <begin position="107"/>
        <end position="129"/>
    </location>
</feature>
<dbReference type="PANTHER" id="PTHR11706:SF33">
    <property type="entry name" value="NATURAL RESISTANCE-ASSOCIATED MACROPHAGE PROTEIN 2"/>
    <property type="match status" value="1"/>
</dbReference>
<dbReference type="PRINTS" id="PR00447">
    <property type="entry name" value="NATRESASSCMP"/>
</dbReference>
<reference evidence="8 9" key="1">
    <citation type="submission" date="2019-02" db="EMBL/GenBank/DDBJ databases">
        <title>Prokaryotic population dynamics and viral predation in marine succession experiment using metagenomics: the confinement effect.</title>
        <authorList>
            <person name="Haro-Moreno J.M."/>
            <person name="Rodriguez-Valera F."/>
            <person name="Lopez-Perez M."/>
        </authorList>
    </citation>
    <scope>NUCLEOTIDE SEQUENCE [LARGE SCALE GENOMIC DNA]</scope>
    <source>
        <strain evidence="8">MED-G169</strain>
    </source>
</reference>
<dbReference type="InterPro" id="IPR001046">
    <property type="entry name" value="NRAMP_fam"/>
</dbReference>
<dbReference type="Pfam" id="PF01566">
    <property type="entry name" value="Nramp"/>
    <property type="match status" value="1"/>
</dbReference>
<evidence type="ECO:0000256" key="5">
    <source>
        <dbReference type="ARBA" id="ARBA00022989"/>
    </source>
</evidence>
<sequence>MKRFGPGMLVAAAFIGPGTVTTASIAGANFGFVLIWALLLSCIITFVLQEMSSRLGIVSGLGLSESLNQSIQNSTTKLCLMGLVVAAIGAGNAAFEVGNITGAAIGLNQIIGLSVPECSVFIGIIAFILLGTNAFKLIEPLLTVLVILMSLLFLVTMMIIDIDLQEFMNGLMNPKISSESLIMIMALIGTTVVPYNLFLHAHFSKQKWKELEPSKALKYSRVDTAVAISLGGLITLAIMSTSAVAFFGSAVNISANNIGEQLNPILGSYSNYIFSFGLFAAGVTSAVTAPLAASIAVTEALGWENDPSQKKFKVIWISIISVGTLFAFLGTKPLEAILFAQATNALLLPIIAIFLFYIVNKTQVMGSYTNGFWVNFLAVIIIISILSLSGYKVSTLI</sequence>
<keyword evidence="6 7" id="KW-0472">Membrane</keyword>
<feature type="transmembrane region" description="Helical" evidence="7">
    <location>
        <begin position="224"/>
        <end position="251"/>
    </location>
</feature>
<dbReference type="GO" id="GO:0005384">
    <property type="term" value="F:manganese ion transmembrane transporter activity"/>
    <property type="evidence" value="ECO:0007669"/>
    <property type="project" value="TreeGrafter"/>
</dbReference>
<dbReference type="GO" id="GO:0015293">
    <property type="term" value="F:symporter activity"/>
    <property type="evidence" value="ECO:0007669"/>
    <property type="project" value="UniProtKB-KW"/>
</dbReference>
<evidence type="ECO:0000256" key="3">
    <source>
        <dbReference type="ARBA" id="ARBA00022692"/>
    </source>
</evidence>
<dbReference type="NCBIfam" id="NF037982">
    <property type="entry name" value="Nramp_1"/>
    <property type="match status" value="1"/>
</dbReference>
<gene>
    <name evidence="8" type="ORF">EVB02_00545</name>
</gene>
<feature type="transmembrane region" description="Helical" evidence="7">
    <location>
        <begin position="371"/>
        <end position="391"/>
    </location>
</feature>
<dbReference type="GO" id="GO:0034755">
    <property type="term" value="P:iron ion transmembrane transport"/>
    <property type="evidence" value="ECO:0007669"/>
    <property type="project" value="TreeGrafter"/>
</dbReference>
<evidence type="ECO:0000256" key="6">
    <source>
        <dbReference type="ARBA" id="ARBA00023136"/>
    </source>
</evidence>
<protein>
    <submittedName>
        <fullName evidence="8">Divalent metal cation transporter</fullName>
    </submittedName>
</protein>
<evidence type="ECO:0000313" key="8">
    <source>
        <dbReference type="EMBL" id="RZO08427.1"/>
    </source>
</evidence>
<keyword evidence="2" id="KW-0813">Transport</keyword>
<dbReference type="EMBL" id="SHBO01000004">
    <property type="protein sequence ID" value="RZO08427.1"/>
    <property type="molecule type" value="Genomic_DNA"/>
</dbReference>
<evidence type="ECO:0000256" key="7">
    <source>
        <dbReference type="SAM" id="Phobius"/>
    </source>
</evidence>
<feature type="transmembrane region" description="Helical" evidence="7">
    <location>
        <begin position="78"/>
        <end position="95"/>
    </location>
</feature>
<feature type="transmembrane region" description="Helical" evidence="7">
    <location>
        <begin position="32"/>
        <end position="48"/>
    </location>
</feature>
<accession>A0A520LNY4</accession>
<keyword evidence="3 7" id="KW-0812">Transmembrane</keyword>
<keyword evidence="4" id="KW-0769">Symport</keyword>
<feature type="transmembrane region" description="Helical" evidence="7">
    <location>
        <begin position="271"/>
        <end position="293"/>
    </location>
</feature>
<evidence type="ECO:0000313" key="9">
    <source>
        <dbReference type="Proteomes" id="UP000318148"/>
    </source>
</evidence>
<evidence type="ECO:0000256" key="1">
    <source>
        <dbReference type="ARBA" id="ARBA00004141"/>
    </source>
</evidence>
<feature type="transmembrane region" description="Helical" evidence="7">
    <location>
        <begin position="314"/>
        <end position="331"/>
    </location>
</feature>
<evidence type="ECO:0000256" key="4">
    <source>
        <dbReference type="ARBA" id="ARBA00022847"/>
    </source>
</evidence>
<dbReference type="GO" id="GO:0005886">
    <property type="term" value="C:plasma membrane"/>
    <property type="evidence" value="ECO:0007669"/>
    <property type="project" value="TreeGrafter"/>
</dbReference>
<feature type="transmembrane region" description="Helical" evidence="7">
    <location>
        <begin position="337"/>
        <end position="359"/>
    </location>
</feature>
<dbReference type="GO" id="GO:0015086">
    <property type="term" value="F:cadmium ion transmembrane transporter activity"/>
    <property type="evidence" value="ECO:0007669"/>
    <property type="project" value="TreeGrafter"/>
</dbReference>
<organism evidence="8 9">
    <name type="scientific">SAR92 clade bacterium</name>
    <dbReference type="NCBI Taxonomy" id="2315479"/>
    <lineage>
        <taxon>Bacteria</taxon>
        <taxon>Pseudomonadati</taxon>
        <taxon>Pseudomonadota</taxon>
        <taxon>Gammaproteobacteria</taxon>
        <taxon>Cellvibrionales</taxon>
        <taxon>Porticoccaceae</taxon>
        <taxon>SAR92 clade</taxon>
    </lineage>
</organism>
<evidence type="ECO:0000256" key="2">
    <source>
        <dbReference type="ARBA" id="ARBA00022448"/>
    </source>
</evidence>
<name>A0A520LNY4_9GAMM</name>
<feature type="transmembrane region" description="Helical" evidence="7">
    <location>
        <begin position="180"/>
        <end position="203"/>
    </location>
</feature>
<dbReference type="Proteomes" id="UP000318148">
    <property type="component" value="Unassembled WGS sequence"/>
</dbReference>
<comment type="caution">
    <text evidence="8">The sequence shown here is derived from an EMBL/GenBank/DDBJ whole genome shotgun (WGS) entry which is preliminary data.</text>
</comment>
<feature type="transmembrane region" description="Helical" evidence="7">
    <location>
        <begin position="141"/>
        <end position="160"/>
    </location>
</feature>
<keyword evidence="5 7" id="KW-1133">Transmembrane helix</keyword>
<proteinExistence type="predicted"/>